<sequence>MKMSNNRNVTRQTTLFPDEIFHGILDEKCHIEFRDHPRYLMESYYDLLESDIEDSTLKAELKK</sequence>
<name>A0A150IUG4_9EURY</name>
<dbReference type="Proteomes" id="UP000075578">
    <property type="component" value="Unassembled WGS sequence"/>
</dbReference>
<evidence type="ECO:0000313" key="2">
    <source>
        <dbReference type="Proteomes" id="UP000075578"/>
    </source>
</evidence>
<protein>
    <submittedName>
        <fullName evidence="1">Uncharacterized protein</fullName>
    </submittedName>
</protein>
<gene>
    <name evidence="1" type="ORF">AMQ74_01585</name>
</gene>
<proteinExistence type="predicted"/>
<reference evidence="1 2" key="1">
    <citation type="journal article" date="2016" name="ISME J.">
        <title>Chasing the elusive Euryarchaeota class WSA2: genomes reveal a uniquely fastidious methyl-reducing methanogen.</title>
        <authorList>
            <person name="Nobu M.K."/>
            <person name="Narihiro T."/>
            <person name="Kuroda K."/>
            <person name="Mei R."/>
            <person name="Liu W.T."/>
        </authorList>
    </citation>
    <scope>NUCLEOTIDE SEQUENCE [LARGE SCALE GENOMIC DNA]</scope>
    <source>
        <strain evidence="1">U1lsi0528_Bin089</strain>
    </source>
</reference>
<dbReference type="AlphaFoldDB" id="A0A150IUG4"/>
<evidence type="ECO:0000313" key="1">
    <source>
        <dbReference type="EMBL" id="KYC48590.1"/>
    </source>
</evidence>
<accession>A0A150IUG4</accession>
<dbReference type="EMBL" id="LNGD01000137">
    <property type="protein sequence ID" value="KYC48590.1"/>
    <property type="molecule type" value="Genomic_DNA"/>
</dbReference>
<organism evidence="1 2">
    <name type="scientific">Candidatus Methanofastidiosum methylothiophilum</name>
    <dbReference type="NCBI Taxonomy" id="1705564"/>
    <lineage>
        <taxon>Archaea</taxon>
        <taxon>Methanobacteriati</taxon>
        <taxon>Methanobacteriota</taxon>
        <taxon>Stenosarchaea group</taxon>
        <taxon>Candidatus Methanofastidiosia</taxon>
        <taxon>Candidatus Methanofastidiosales</taxon>
        <taxon>Candidatus Methanofastidiosaceae</taxon>
        <taxon>Candidatus Methanofastidiosum</taxon>
    </lineage>
</organism>
<comment type="caution">
    <text evidence="1">The sequence shown here is derived from an EMBL/GenBank/DDBJ whole genome shotgun (WGS) entry which is preliminary data.</text>
</comment>